<accession>A0A1A0HHK8</accession>
<keyword evidence="8" id="KW-1185">Reference proteome</keyword>
<evidence type="ECO:0000256" key="2">
    <source>
        <dbReference type="ARBA" id="ARBA00023125"/>
    </source>
</evidence>
<dbReference type="GeneID" id="30028494"/>
<feature type="DNA-binding region" description="HMG box" evidence="4">
    <location>
        <begin position="98"/>
        <end position="170"/>
    </location>
</feature>
<dbReference type="STRING" id="869754.A0A1A0HHK8"/>
<dbReference type="Proteomes" id="UP000092555">
    <property type="component" value="Unassembled WGS sequence"/>
</dbReference>
<gene>
    <name evidence="7" type="ORF">METBIDRAFT_29942</name>
</gene>
<comment type="subcellular location">
    <subcellularLocation>
        <location evidence="1">Nucleus</location>
    </subcellularLocation>
</comment>
<evidence type="ECO:0000256" key="5">
    <source>
        <dbReference type="SAM" id="MobiDB-lite"/>
    </source>
</evidence>
<dbReference type="SMART" id="SM00398">
    <property type="entry name" value="HMG"/>
    <property type="match status" value="1"/>
</dbReference>
<evidence type="ECO:0000259" key="6">
    <source>
        <dbReference type="PROSITE" id="PS50118"/>
    </source>
</evidence>
<keyword evidence="3 4" id="KW-0539">Nucleus</keyword>
<dbReference type="Gene3D" id="1.10.30.10">
    <property type="entry name" value="High mobility group box domain"/>
    <property type="match status" value="1"/>
</dbReference>
<reference evidence="7 8" key="1">
    <citation type="submission" date="2016-05" db="EMBL/GenBank/DDBJ databases">
        <title>Comparative genomics of biotechnologically important yeasts.</title>
        <authorList>
            <consortium name="DOE Joint Genome Institute"/>
            <person name="Riley R."/>
            <person name="Haridas S."/>
            <person name="Wolfe K.H."/>
            <person name="Lopes M.R."/>
            <person name="Hittinger C.T."/>
            <person name="Goker M."/>
            <person name="Salamov A."/>
            <person name="Wisecaver J."/>
            <person name="Long T.M."/>
            <person name="Aerts A.L."/>
            <person name="Barry K."/>
            <person name="Choi C."/>
            <person name="Clum A."/>
            <person name="Coughlan A.Y."/>
            <person name="Deshpande S."/>
            <person name="Douglass A.P."/>
            <person name="Hanson S.J."/>
            <person name="Klenk H.-P."/>
            <person name="LaButti K."/>
            <person name="Lapidus A."/>
            <person name="Lindquist E."/>
            <person name="Lipzen A."/>
            <person name="Meier-kolthoff J.P."/>
            <person name="Ohm R.A."/>
            <person name="Otillar R.P."/>
            <person name="Pangilinan J."/>
            <person name="Peng Y."/>
            <person name="Rokas A."/>
            <person name="Rosa C.A."/>
            <person name="Scheuner C."/>
            <person name="Sibirny A.A."/>
            <person name="Slot J.C."/>
            <person name="Stielow J.B."/>
            <person name="Sun H."/>
            <person name="Kurtzman C.P."/>
            <person name="Blackwell M."/>
            <person name="Grigoriev I.V."/>
            <person name="Jeffries T.W."/>
        </authorList>
    </citation>
    <scope>NUCLEOTIDE SEQUENCE [LARGE SCALE GENOMIC DNA]</scope>
    <source>
        <strain evidence="7 8">NRRL YB-4993</strain>
    </source>
</reference>
<organism evidence="7 8">
    <name type="scientific">Metschnikowia bicuspidata var. bicuspidata NRRL YB-4993</name>
    <dbReference type="NCBI Taxonomy" id="869754"/>
    <lineage>
        <taxon>Eukaryota</taxon>
        <taxon>Fungi</taxon>
        <taxon>Dikarya</taxon>
        <taxon>Ascomycota</taxon>
        <taxon>Saccharomycotina</taxon>
        <taxon>Pichiomycetes</taxon>
        <taxon>Metschnikowiaceae</taxon>
        <taxon>Metschnikowia</taxon>
    </lineage>
</organism>
<evidence type="ECO:0000256" key="4">
    <source>
        <dbReference type="PROSITE-ProRule" id="PRU00267"/>
    </source>
</evidence>
<dbReference type="OrthoDB" id="10070927at2759"/>
<protein>
    <submittedName>
        <fullName evidence="7">HMG-box</fullName>
    </submittedName>
</protein>
<evidence type="ECO:0000256" key="3">
    <source>
        <dbReference type="ARBA" id="ARBA00023242"/>
    </source>
</evidence>
<keyword evidence="2 4" id="KW-0238">DNA-binding</keyword>
<dbReference type="Pfam" id="PF24245">
    <property type="entry name" value="INO80F"/>
    <property type="match status" value="1"/>
</dbReference>
<evidence type="ECO:0000313" key="8">
    <source>
        <dbReference type="Proteomes" id="UP000092555"/>
    </source>
</evidence>
<dbReference type="GO" id="GO:0005634">
    <property type="term" value="C:nucleus"/>
    <property type="evidence" value="ECO:0007669"/>
    <property type="project" value="UniProtKB-SubCell"/>
</dbReference>
<sequence length="271" mass="30350">MEESNEVATVALLRTRNSIRRLRLEYAVLLERLETQVVRILEDGNPKLSEAMARPFSPVLTDDNLEAKLAKVKVARPKKAPGVSRAALKRAARDPNLPKRPTNAYLMFCDREKDRVRSELERQNPGQPATELTRALTDAWKLLSDEQKIPYLELYEIDRERYQREMMVYNEQKHDETLVKGKLVAQASPGLGPVEPQGSTEPGTPTQNAEEVENNDENGAEDEGLEDEPEAQDELDDDATLGLKREFGSSVESGSLPEQGAEGGAEKRQKV</sequence>
<dbReference type="PROSITE" id="PS50118">
    <property type="entry name" value="HMG_BOX_2"/>
    <property type="match status" value="1"/>
</dbReference>
<dbReference type="InterPro" id="IPR050342">
    <property type="entry name" value="HMGB"/>
</dbReference>
<dbReference type="RefSeq" id="XP_018713971.1">
    <property type="nucleotide sequence ID" value="XM_018855518.1"/>
</dbReference>
<dbReference type="InterPro" id="IPR036910">
    <property type="entry name" value="HMG_box_dom_sf"/>
</dbReference>
<name>A0A1A0HHK8_9ASCO</name>
<feature type="region of interest" description="Disordered" evidence="5">
    <location>
        <begin position="187"/>
        <end position="271"/>
    </location>
</feature>
<proteinExistence type="predicted"/>
<evidence type="ECO:0000313" key="7">
    <source>
        <dbReference type="EMBL" id="OBA23490.1"/>
    </source>
</evidence>
<dbReference type="EMBL" id="LXTC01000001">
    <property type="protein sequence ID" value="OBA23490.1"/>
    <property type="molecule type" value="Genomic_DNA"/>
</dbReference>
<feature type="compositionally biased region" description="Acidic residues" evidence="5">
    <location>
        <begin position="210"/>
        <end position="239"/>
    </location>
</feature>
<dbReference type="GO" id="GO:0003677">
    <property type="term" value="F:DNA binding"/>
    <property type="evidence" value="ECO:0007669"/>
    <property type="project" value="UniProtKB-UniRule"/>
</dbReference>
<dbReference type="SUPFAM" id="SSF47095">
    <property type="entry name" value="HMG-box"/>
    <property type="match status" value="1"/>
</dbReference>
<dbReference type="InterPro" id="IPR056513">
    <property type="entry name" value="INO80F"/>
</dbReference>
<dbReference type="CDD" id="cd22016">
    <property type="entry name" value="HMG-box_NHP10-like"/>
    <property type="match status" value="1"/>
</dbReference>
<evidence type="ECO:0000256" key="1">
    <source>
        <dbReference type="ARBA" id="ARBA00004123"/>
    </source>
</evidence>
<comment type="caution">
    <text evidence="7">The sequence shown here is derived from an EMBL/GenBank/DDBJ whole genome shotgun (WGS) entry which is preliminary data.</text>
</comment>
<dbReference type="PANTHER" id="PTHR48112:SF22">
    <property type="entry name" value="MITOCHONDRIAL TRANSCRIPTION FACTOR A, ISOFORM B"/>
    <property type="match status" value="1"/>
</dbReference>
<dbReference type="AlphaFoldDB" id="A0A1A0HHK8"/>
<dbReference type="Pfam" id="PF09011">
    <property type="entry name" value="HMG_box_2"/>
    <property type="match status" value="1"/>
</dbReference>
<dbReference type="PANTHER" id="PTHR48112">
    <property type="entry name" value="HIGH MOBILITY GROUP PROTEIN DSP1"/>
    <property type="match status" value="1"/>
</dbReference>
<dbReference type="InterPro" id="IPR009071">
    <property type="entry name" value="HMG_box_dom"/>
</dbReference>
<feature type="domain" description="HMG box" evidence="6">
    <location>
        <begin position="98"/>
        <end position="170"/>
    </location>
</feature>
<feature type="compositionally biased region" description="Polar residues" evidence="5">
    <location>
        <begin position="197"/>
        <end position="207"/>
    </location>
</feature>